<dbReference type="Proteomes" id="UP001500831">
    <property type="component" value="Unassembled WGS sequence"/>
</dbReference>
<evidence type="ECO:0000313" key="2">
    <source>
        <dbReference type="Proteomes" id="UP001500831"/>
    </source>
</evidence>
<comment type="caution">
    <text evidence="1">The sequence shown here is derived from an EMBL/GenBank/DDBJ whole genome shotgun (WGS) entry which is preliminary data.</text>
</comment>
<organism evidence="1 2">
    <name type="scientific">Streptosporangium fragile</name>
    <dbReference type="NCBI Taxonomy" id="46186"/>
    <lineage>
        <taxon>Bacteria</taxon>
        <taxon>Bacillati</taxon>
        <taxon>Actinomycetota</taxon>
        <taxon>Actinomycetes</taxon>
        <taxon>Streptosporangiales</taxon>
        <taxon>Streptosporangiaceae</taxon>
        <taxon>Streptosporangium</taxon>
    </lineage>
</organism>
<protein>
    <submittedName>
        <fullName evidence="1">Uncharacterized protein</fullName>
    </submittedName>
</protein>
<dbReference type="RefSeq" id="WP_344967151.1">
    <property type="nucleotide sequence ID" value="NZ_BAAAVI010000002.1"/>
</dbReference>
<gene>
    <name evidence="1" type="ORF">GCM10010517_03990</name>
</gene>
<proteinExistence type="predicted"/>
<dbReference type="EMBL" id="BAAAVI010000002">
    <property type="protein sequence ID" value="GAA2847090.1"/>
    <property type="molecule type" value="Genomic_DNA"/>
</dbReference>
<reference evidence="1 2" key="1">
    <citation type="journal article" date="2019" name="Int. J. Syst. Evol. Microbiol.">
        <title>The Global Catalogue of Microorganisms (GCM) 10K type strain sequencing project: providing services to taxonomists for standard genome sequencing and annotation.</title>
        <authorList>
            <consortium name="The Broad Institute Genomics Platform"/>
            <consortium name="The Broad Institute Genome Sequencing Center for Infectious Disease"/>
            <person name="Wu L."/>
            <person name="Ma J."/>
        </authorList>
    </citation>
    <scope>NUCLEOTIDE SEQUENCE [LARGE SCALE GENOMIC DNA]</scope>
    <source>
        <strain evidence="1 2">JCM 6242</strain>
    </source>
</reference>
<evidence type="ECO:0000313" key="1">
    <source>
        <dbReference type="EMBL" id="GAA2847090.1"/>
    </source>
</evidence>
<keyword evidence="2" id="KW-1185">Reference proteome</keyword>
<accession>A0ABN3VPJ0</accession>
<name>A0ABN3VPJ0_9ACTN</name>
<sequence>MTGGSVDLGRRGVLLLGATAVLAACASTGRGADGDRARERGAGGDRVRTDLEPLERRFALLGRLSDAHWLGTALGGDSRLSVPGPTDVRLVGVARLEAGAVAALVGEPRWDFKPETPGPPPEPLAEFVPAGAGWVRSESFDGEVTSEGDSGVFYLDPKTDSVYFDAVDQ</sequence>